<dbReference type="InterPro" id="IPR001304">
    <property type="entry name" value="C-type_lectin-like"/>
</dbReference>
<organism evidence="3 4">
    <name type="scientific">Mugilogobius chulae</name>
    <name type="common">yellowstripe goby</name>
    <dbReference type="NCBI Taxonomy" id="88201"/>
    <lineage>
        <taxon>Eukaryota</taxon>
        <taxon>Metazoa</taxon>
        <taxon>Chordata</taxon>
        <taxon>Craniata</taxon>
        <taxon>Vertebrata</taxon>
        <taxon>Euteleostomi</taxon>
        <taxon>Actinopterygii</taxon>
        <taxon>Neopterygii</taxon>
        <taxon>Teleostei</taxon>
        <taxon>Neoteleostei</taxon>
        <taxon>Acanthomorphata</taxon>
        <taxon>Gobiaria</taxon>
        <taxon>Gobiiformes</taxon>
        <taxon>Gobioidei</taxon>
        <taxon>Gobiidae</taxon>
        <taxon>Gobionellinae</taxon>
        <taxon>Mugilogobius</taxon>
    </lineage>
</organism>
<comment type="caution">
    <text evidence="3">The sequence shown here is derived from an EMBL/GenBank/DDBJ whole genome shotgun (WGS) entry which is preliminary data.</text>
</comment>
<keyword evidence="4" id="KW-1185">Reference proteome</keyword>
<name>A0AAW0N0P7_9GOBI</name>
<evidence type="ECO:0000313" key="4">
    <source>
        <dbReference type="Proteomes" id="UP001460270"/>
    </source>
</evidence>
<dbReference type="SUPFAM" id="SSF56436">
    <property type="entry name" value="C-type lectin-like"/>
    <property type="match status" value="1"/>
</dbReference>
<dbReference type="InterPro" id="IPR050111">
    <property type="entry name" value="C-type_lectin/snaclec_domain"/>
</dbReference>
<dbReference type="PROSITE" id="PS50041">
    <property type="entry name" value="C_TYPE_LECTIN_2"/>
    <property type="match status" value="1"/>
</dbReference>
<dbReference type="SMART" id="SM00034">
    <property type="entry name" value="CLECT"/>
    <property type="match status" value="1"/>
</dbReference>
<dbReference type="InterPro" id="IPR016187">
    <property type="entry name" value="CTDL_fold"/>
</dbReference>
<accession>A0AAW0N0P7</accession>
<dbReference type="EMBL" id="JBBPFD010000020">
    <property type="protein sequence ID" value="KAK7884654.1"/>
    <property type="molecule type" value="Genomic_DNA"/>
</dbReference>
<evidence type="ECO:0000313" key="3">
    <source>
        <dbReference type="EMBL" id="KAK7884654.1"/>
    </source>
</evidence>
<sequence>MAAHCALILSLICGLLAVDASLKERCDNPLPTVKPTPDCGPRRYGGCCPEGWSRFQSRCFMFFHSPKSWIDAELSCIHAGGNLASVHSLDDNQYLGDLVFRVTGEHANVWVGAHDGVKEGVWLWSDGSEVDFEHWSHGEPNKRGDEHCLVMNWGEHQWTAFSCKRRLPFVCSTRSLPLTH</sequence>
<evidence type="ECO:0000256" key="1">
    <source>
        <dbReference type="SAM" id="SignalP"/>
    </source>
</evidence>
<dbReference type="PRINTS" id="PR01504">
    <property type="entry name" value="PNCREATITSAP"/>
</dbReference>
<feature type="signal peptide" evidence="1">
    <location>
        <begin position="1"/>
        <end position="17"/>
    </location>
</feature>
<feature type="chain" id="PRO_5043665129" description="C-type lectin domain-containing protein" evidence="1">
    <location>
        <begin position="18"/>
        <end position="180"/>
    </location>
</feature>
<dbReference type="PANTHER" id="PTHR22803">
    <property type="entry name" value="MANNOSE, PHOSPHOLIPASE, LECTIN RECEPTOR RELATED"/>
    <property type="match status" value="1"/>
</dbReference>
<protein>
    <recommendedName>
        <fullName evidence="2">C-type lectin domain-containing protein</fullName>
    </recommendedName>
</protein>
<feature type="domain" description="C-type lectin" evidence="2">
    <location>
        <begin position="55"/>
        <end position="172"/>
    </location>
</feature>
<dbReference type="CDD" id="cd00037">
    <property type="entry name" value="CLECT"/>
    <property type="match status" value="1"/>
</dbReference>
<reference evidence="4" key="1">
    <citation type="submission" date="2024-04" db="EMBL/GenBank/DDBJ databases">
        <title>Salinicola lusitanus LLJ914,a marine bacterium isolated from the Okinawa Trough.</title>
        <authorList>
            <person name="Li J."/>
        </authorList>
    </citation>
    <scope>NUCLEOTIDE SEQUENCE [LARGE SCALE GENOMIC DNA]</scope>
</reference>
<dbReference type="Gene3D" id="3.10.100.10">
    <property type="entry name" value="Mannose-Binding Protein A, subunit A"/>
    <property type="match status" value="1"/>
</dbReference>
<dbReference type="AlphaFoldDB" id="A0AAW0N0P7"/>
<gene>
    <name evidence="3" type="ORF">WMY93_027777</name>
</gene>
<dbReference type="Pfam" id="PF00059">
    <property type="entry name" value="Lectin_C"/>
    <property type="match status" value="1"/>
</dbReference>
<evidence type="ECO:0000259" key="2">
    <source>
        <dbReference type="PROSITE" id="PS50041"/>
    </source>
</evidence>
<dbReference type="Proteomes" id="UP001460270">
    <property type="component" value="Unassembled WGS sequence"/>
</dbReference>
<proteinExistence type="predicted"/>
<keyword evidence="1" id="KW-0732">Signal</keyword>
<dbReference type="InterPro" id="IPR016186">
    <property type="entry name" value="C-type_lectin-like/link_sf"/>
</dbReference>